<dbReference type="OrthoDB" id="2570531at2"/>
<dbReference type="InterPro" id="IPR002575">
    <property type="entry name" value="Aminoglycoside_PTrfase"/>
</dbReference>
<dbReference type="GO" id="GO:0016740">
    <property type="term" value="F:transferase activity"/>
    <property type="evidence" value="ECO:0007669"/>
    <property type="project" value="UniProtKB-KW"/>
</dbReference>
<sequence>MSRRRPTWPDLPGELRRAVEGRLGAVVATWESHDAGYSPGPALTLTTAEGDRVFVKAADTRNPDSVRFHRREAEVAAALSDDVPTPRLRWSLEVVDADGLEWVALAFDAVAGRNPRVPWRPEELAAVGRLVTRVAEAPAPALLVDYADGVYDGWGSLAAAPDPGLASYDPWATANLEALAAIEATAPDAVRGDRLVHNDLRGDNVLVPDDGSPALVVDWPHARRGAAFCDLVGWLPALRLEGGPEPEEMLAAHPVGRAADPDAVTAFVVAIAGYFVHSSLQPPPPGIPHVRAFQRAQGEVCLDWLRVRLG</sequence>
<dbReference type="SUPFAM" id="SSF56112">
    <property type="entry name" value="Protein kinase-like (PK-like)"/>
    <property type="match status" value="1"/>
</dbReference>
<dbReference type="Proteomes" id="UP000275356">
    <property type="component" value="Unassembled WGS sequence"/>
</dbReference>
<keyword evidence="3" id="KW-1185">Reference proteome</keyword>
<dbReference type="Gene3D" id="3.90.1200.10">
    <property type="match status" value="1"/>
</dbReference>
<proteinExistence type="predicted"/>
<name>A0A3N2D090_9MICO</name>
<dbReference type="Pfam" id="PF01636">
    <property type="entry name" value="APH"/>
    <property type="match status" value="1"/>
</dbReference>
<protein>
    <submittedName>
        <fullName evidence="2">Phosphotransferase family enzyme</fullName>
    </submittedName>
</protein>
<organism evidence="2 3">
    <name type="scientific">Salana multivorans</name>
    <dbReference type="NCBI Taxonomy" id="120377"/>
    <lineage>
        <taxon>Bacteria</taxon>
        <taxon>Bacillati</taxon>
        <taxon>Actinomycetota</taxon>
        <taxon>Actinomycetes</taxon>
        <taxon>Micrococcales</taxon>
        <taxon>Beutenbergiaceae</taxon>
        <taxon>Salana</taxon>
    </lineage>
</organism>
<comment type="caution">
    <text evidence="2">The sequence shown here is derived from an EMBL/GenBank/DDBJ whole genome shotgun (WGS) entry which is preliminary data.</text>
</comment>
<feature type="domain" description="Aminoglycoside phosphotransferase" evidence="1">
    <location>
        <begin position="45"/>
        <end position="254"/>
    </location>
</feature>
<gene>
    <name evidence="2" type="ORF">EDD28_2623</name>
</gene>
<dbReference type="RefSeq" id="WP_123740206.1">
    <property type="nucleotide sequence ID" value="NZ_RKHQ01000002.1"/>
</dbReference>
<dbReference type="EMBL" id="RKHQ01000002">
    <property type="protein sequence ID" value="ROR93215.1"/>
    <property type="molecule type" value="Genomic_DNA"/>
</dbReference>
<accession>A0A3N2D090</accession>
<dbReference type="AlphaFoldDB" id="A0A3N2D090"/>
<reference evidence="2 3" key="1">
    <citation type="submission" date="2018-11" db="EMBL/GenBank/DDBJ databases">
        <title>Sequencing the genomes of 1000 actinobacteria strains.</title>
        <authorList>
            <person name="Klenk H.-P."/>
        </authorList>
    </citation>
    <scope>NUCLEOTIDE SEQUENCE [LARGE SCALE GENOMIC DNA]</scope>
    <source>
        <strain evidence="2 3">DSM 13521</strain>
    </source>
</reference>
<keyword evidence="2" id="KW-0808">Transferase</keyword>
<dbReference type="InterPro" id="IPR011009">
    <property type="entry name" value="Kinase-like_dom_sf"/>
</dbReference>
<evidence type="ECO:0000313" key="3">
    <source>
        <dbReference type="Proteomes" id="UP000275356"/>
    </source>
</evidence>
<evidence type="ECO:0000313" key="2">
    <source>
        <dbReference type="EMBL" id="ROR93215.1"/>
    </source>
</evidence>
<evidence type="ECO:0000259" key="1">
    <source>
        <dbReference type="Pfam" id="PF01636"/>
    </source>
</evidence>